<keyword evidence="10 13" id="KW-0472">Membrane</keyword>
<accession>A0A6M5YFM3</accession>
<evidence type="ECO:0000256" key="4">
    <source>
        <dbReference type="ARBA" id="ARBA00022538"/>
    </source>
</evidence>
<evidence type="ECO:0000256" key="8">
    <source>
        <dbReference type="ARBA" id="ARBA00022989"/>
    </source>
</evidence>
<keyword evidence="5 13" id="KW-0812">Transmembrane</keyword>
<dbReference type="GO" id="GO:0015252">
    <property type="term" value="F:proton channel activity"/>
    <property type="evidence" value="ECO:0007669"/>
    <property type="project" value="InterPro"/>
</dbReference>
<proteinExistence type="inferred from homology"/>
<dbReference type="Pfam" id="PF06736">
    <property type="entry name" value="TMEM175"/>
    <property type="match status" value="1"/>
</dbReference>
<dbReference type="AlphaFoldDB" id="A0A6M5YFM3"/>
<keyword evidence="8 13" id="KW-1133">Transmembrane helix</keyword>
<dbReference type="Proteomes" id="UP000502756">
    <property type="component" value="Chromosome"/>
</dbReference>
<evidence type="ECO:0000256" key="1">
    <source>
        <dbReference type="ARBA" id="ARBA00004141"/>
    </source>
</evidence>
<protein>
    <submittedName>
        <fullName evidence="14">DUF1211 domain-containing protein</fullName>
    </submittedName>
</protein>
<evidence type="ECO:0000256" key="6">
    <source>
        <dbReference type="ARBA" id="ARBA00022826"/>
    </source>
</evidence>
<dbReference type="PANTHER" id="PTHR31462">
    <property type="entry name" value="ENDOSOMAL/LYSOSOMAL POTASSIUM CHANNEL TMEM175"/>
    <property type="match status" value="1"/>
</dbReference>
<comment type="similarity">
    <text evidence="2">Belongs to the TMEM175 family.</text>
</comment>
<evidence type="ECO:0000256" key="13">
    <source>
        <dbReference type="SAM" id="Phobius"/>
    </source>
</evidence>
<keyword evidence="9" id="KW-0406">Ion transport</keyword>
<evidence type="ECO:0000256" key="9">
    <source>
        <dbReference type="ARBA" id="ARBA00023065"/>
    </source>
</evidence>
<keyword evidence="4" id="KW-0633">Potassium transport</keyword>
<keyword evidence="15" id="KW-1185">Reference proteome</keyword>
<gene>
    <name evidence="14" type="ORF">HNV11_19605</name>
</gene>
<evidence type="ECO:0000256" key="7">
    <source>
        <dbReference type="ARBA" id="ARBA00022958"/>
    </source>
</evidence>
<name>A0A6M5YFM3_9BACT</name>
<feature type="transmembrane region" description="Helical" evidence="13">
    <location>
        <begin position="119"/>
        <end position="139"/>
    </location>
</feature>
<organism evidence="14 15">
    <name type="scientific">Spirosoma taeanense</name>
    <dbReference type="NCBI Taxonomy" id="2735870"/>
    <lineage>
        <taxon>Bacteria</taxon>
        <taxon>Pseudomonadati</taxon>
        <taxon>Bacteroidota</taxon>
        <taxon>Cytophagia</taxon>
        <taxon>Cytophagales</taxon>
        <taxon>Cytophagaceae</taxon>
        <taxon>Spirosoma</taxon>
    </lineage>
</organism>
<evidence type="ECO:0000256" key="3">
    <source>
        <dbReference type="ARBA" id="ARBA00022448"/>
    </source>
</evidence>
<evidence type="ECO:0000256" key="10">
    <source>
        <dbReference type="ARBA" id="ARBA00023136"/>
    </source>
</evidence>
<dbReference type="GO" id="GO:0005267">
    <property type="term" value="F:potassium channel activity"/>
    <property type="evidence" value="ECO:0007669"/>
    <property type="project" value="UniProtKB-KW"/>
</dbReference>
<evidence type="ECO:0000313" key="14">
    <source>
        <dbReference type="EMBL" id="QJW92424.1"/>
    </source>
</evidence>
<keyword evidence="7" id="KW-0630">Potassium</keyword>
<sequence length="208" mass="23914">MADFQENETVRMEAFSDGVFAIDITLLTFELKLPVFKEEHTSRSLFFAMLHQWPSYVAFLLSFATIFVIWVNHHRMYSVIRRSDARFMYYNGLLLLLTSLIPFTTNILARYIQTSATELATALSMLVFGATTGTFYLMWNYATQDYYLLKRPAADVRIHSVRNGLILSSSIYSVSALLAAVAPYVSLFIGLLMVVYLSRLKYHREKVV</sequence>
<feature type="transmembrane region" description="Helical" evidence="13">
    <location>
        <begin position="53"/>
        <end position="72"/>
    </location>
</feature>
<evidence type="ECO:0000256" key="12">
    <source>
        <dbReference type="ARBA" id="ARBA00034430"/>
    </source>
</evidence>
<reference evidence="14 15" key="1">
    <citation type="submission" date="2020-05" db="EMBL/GenBank/DDBJ databases">
        <title>Genome sequencing of Spirosoma sp. TS118.</title>
        <authorList>
            <person name="Lee J.-H."/>
            <person name="Jeong S."/>
            <person name="Zhao L."/>
            <person name="Jung J.-H."/>
            <person name="Kim M.-K."/>
            <person name="Lim S."/>
        </authorList>
    </citation>
    <scope>NUCLEOTIDE SEQUENCE [LARGE SCALE GENOMIC DNA]</scope>
    <source>
        <strain evidence="14 15">TS118</strain>
    </source>
</reference>
<evidence type="ECO:0000256" key="2">
    <source>
        <dbReference type="ARBA" id="ARBA00006920"/>
    </source>
</evidence>
<comment type="subcellular location">
    <subcellularLocation>
        <location evidence="1">Membrane</location>
        <topology evidence="1">Multi-pass membrane protein</topology>
    </subcellularLocation>
</comment>
<dbReference type="PANTHER" id="PTHR31462:SF5">
    <property type="entry name" value="ENDOSOMAL_LYSOSOMAL PROTON CHANNEL TMEM175"/>
    <property type="match status" value="1"/>
</dbReference>
<feature type="transmembrane region" description="Helical" evidence="13">
    <location>
        <begin position="171"/>
        <end position="197"/>
    </location>
</feature>
<evidence type="ECO:0000313" key="15">
    <source>
        <dbReference type="Proteomes" id="UP000502756"/>
    </source>
</evidence>
<dbReference type="InterPro" id="IPR010617">
    <property type="entry name" value="TMEM175-like"/>
</dbReference>
<keyword evidence="3" id="KW-0813">Transport</keyword>
<dbReference type="EMBL" id="CP053435">
    <property type="protein sequence ID" value="QJW92424.1"/>
    <property type="molecule type" value="Genomic_DNA"/>
</dbReference>
<keyword evidence="6" id="KW-0631">Potassium channel</keyword>
<evidence type="ECO:0000256" key="11">
    <source>
        <dbReference type="ARBA" id="ARBA00023303"/>
    </source>
</evidence>
<dbReference type="GO" id="GO:0016020">
    <property type="term" value="C:membrane"/>
    <property type="evidence" value="ECO:0007669"/>
    <property type="project" value="UniProtKB-SubCell"/>
</dbReference>
<feature type="transmembrane region" description="Helical" evidence="13">
    <location>
        <begin position="92"/>
        <end position="112"/>
    </location>
</feature>
<comment type="catalytic activity">
    <reaction evidence="12">
        <text>K(+)(in) = K(+)(out)</text>
        <dbReference type="Rhea" id="RHEA:29463"/>
        <dbReference type="ChEBI" id="CHEBI:29103"/>
    </reaction>
</comment>
<dbReference type="KEGG" id="stae:HNV11_19605"/>
<keyword evidence="11" id="KW-0407">Ion channel</keyword>
<evidence type="ECO:0000256" key="5">
    <source>
        <dbReference type="ARBA" id="ARBA00022692"/>
    </source>
</evidence>